<keyword evidence="2" id="KW-0690">Ribosome biogenesis</keyword>
<dbReference type="InterPro" id="IPR057776">
    <property type="entry name" value="UTP23_sensor"/>
</dbReference>
<name>A0A1Y2CUS4_9FUNG</name>
<protein>
    <recommendedName>
        <fullName evidence="7">U three protein 23</fullName>
    </recommendedName>
</protein>
<dbReference type="Proteomes" id="UP000193642">
    <property type="component" value="Unassembled WGS sequence"/>
</dbReference>
<evidence type="ECO:0000256" key="7">
    <source>
        <dbReference type="ARBA" id="ARBA00076388"/>
    </source>
</evidence>
<dbReference type="GO" id="GO:0000472">
    <property type="term" value="P:endonucleolytic cleavage to generate mature 5'-end of SSU-rRNA from (SSU-rRNA, 5.8S rRNA, LSU-rRNA)"/>
    <property type="evidence" value="ECO:0007669"/>
    <property type="project" value="EnsemblFungi"/>
</dbReference>
<evidence type="ECO:0000259" key="9">
    <source>
        <dbReference type="Pfam" id="PF24779"/>
    </source>
</evidence>
<dbReference type="STRING" id="329046.A0A1Y2CUS4"/>
<evidence type="ECO:0000256" key="8">
    <source>
        <dbReference type="SAM" id="MobiDB-lite"/>
    </source>
</evidence>
<evidence type="ECO:0000256" key="2">
    <source>
        <dbReference type="ARBA" id="ARBA00022517"/>
    </source>
</evidence>
<dbReference type="AlphaFoldDB" id="A0A1Y2CUS4"/>
<comment type="subcellular location">
    <subcellularLocation>
        <location evidence="1">Nucleus</location>
        <location evidence="1">Nucleolus</location>
    </subcellularLocation>
</comment>
<dbReference type="PANTHER" id="PTHR12416">
    <property type="entry name" value="RRNA-PROCESSING PROTEIN UTP23 HOMOLOG"/>
    <property type="match status" value="1"/>
</dbReference>
<proteinExistence type="inferred from homology"/>
<dbReference type="OrthoDB" id="25675at2759"/>
<dbReference type="SUPFAM" id="SSF88723">
    <property type="entry name" value="PIN domain-like"/>
    <property type="match status" value="1"/>
</dbReference>
<dbReference type="GO" id="GO:0070181">
    <property type="term" value="F:small ribosomal subunit rRNA binding"/>
    <property type="evidence" value="ECO:0007669"/>
    <property type="project" value="EnsemblFungi"/>
</dbReference>
<accession>A0A1Y2CUS4</accession>
<organism evidence="10 11">
    <name type="scientific">Rhizoclosmatium globosum</name>
    <dbReference type="NCBI Taxonomy" id="329046"/>
    <lineage>
        <taxon>Eukaryota</taxon>
        <taxon>Fungi</taxon>
        <taxon>Fungi incertae sedis</taxon>
        <taxon>Chytridiomycota</taxon>
        <taxon>Chytridiomycota incertae sedis</taxon>
        <taxon>Chytridiomycetes</taxon>
        <taxon>Chytridiales</taxon>
        <taxon>Chytriomycetaceae</taxon>
        <taxon>Rhizoclosmatium</taxon>
    </lineage>
</organism>
<comment type="caution">
    <text evidence="10">The sequence shown here is derived from an EMBL/GenBank/DDBJ whole genome shotgun (WGS) entry which is preliminary data.</text>
</comment>
<feature type="compositionally biased region" description="Basic and acidic residues" evidence="8">
    <location>
        <begin position="218"/>
        <end position="236"/>
    </location>
</feature>
<keyword evidence="11" id="KW-1185">Reference proteome</keyword>
<evidence type="ECO:0000256" key="4">
    <source>
        <dbReference type="ARBA" id="ARBA00023242"/>
    </source>
</evidence>
<dbReference type="FunFam" id="3.40.50.1010:FF:000006">
    <property type="entry name" value="rRNA-processing protein UTP23 homolog"/>
    <property type="match status" value="1"/>
</dbReference>
<evidence type="ECO:0000256" key="6">
    <source>
        <dbReference type="ARBA" id="ARBA00038503"/>
    </source>
</evidence>
<comment type="function">
    <text evidence="5">Involved in rRNA-processing and ribosome biogenesis.</text>
</comment>
<evidence type="ECO:0000256" key="5">
    <source>
        <dbReference type="ARBA" id="ARBA00037300"/>
    </source>
</evidence>
<keyword evidence="4" id="KW-0539">Nucleus</keyword>
<dbReference type="GO" id="GO:0000480">
    <property type="term" value="P:endonucleolytic cleavage in 5'-ETS of tricistronic rRNA transcript (SSU-rRNA, 5.8S rRNA, LSU-rRNA)"/>
    <property type="evidence" value="ECO:0007669"/>
    <property type="project" value="EnsemblFungi"/>
</dbReference>
<dbReference type="Gene3D" id="3.40.50.1010">
    <property type="entry name" value="5'-nuclease"/>
    <property type="match status" value="1"/>
</dbReference>
<evidence type="ECO:0000313" key="10">
    <source>
        <dbReference type="EMBL" id="ORY50809.1"/>
    </source>
</evidence>
<evidence type="ECO:0000313" key="11">
    <source>
        <dbReference type="Proteomes" id="UP000193642"/>
    </source>
</evidence>
<evidence type="ECO:0000256" key="1">
    <source>
        <dbReference type="ARBA" id="ARBA00004604"/>
    </source>
</evidence>
<dbReference type="InterPro" id="IPR006984">
    <property type="entry name" value="Fcf1/UTP23"/>
</dbReference>
<dbReference type="EMBL" id="MCGO01000006">
    <property type="protein sequence ID" value="ORY50809.1"/>
    <property type="molecule type" value="Genomic_DNA"/>
</dbReference>
<dbReference type="CDD" id="cd08553">
    <property type="entry name" value="PIN_Fcf1-like"/>
    <property type="match status" value="1"/>
</dbReference>
<dbReference type="Pfam" id="PF04900">
    <property type="entry name" value="Fcf1"/>
    <property type="match status" value="1"/>
</dbReference>
<dbReference type="GO" id="GO:0032040">
    <property type="term" value="C:small-subunit processome"/>
    <property type="evidence" value="ECO:0007669"/>
    <property type="project" value="EnsemblFungi"/>
</dbReference>
<sequence>MRVKRAKKNKKNMGIYAQIFGFREPYQLLLDGNFIHVNQQMKMDPWTALPKVLQGQVKLFTTTCVLSELRSLGADFNATVQTAKKLERRRCGHETPVGASECLKSVIGTDNKHKYGVASQDHTLRVHLRTVPGTPLLYVMNSVLLLEPPSAETQRRIKEIESEKMLPKQFEEKVIKKLNPDAKVAPEPTRTFKKKAKGPNPLSVKKKKPAQNGGQKKPATEGGEKVGEKRKRSEDE</sequence>
<gene>
    <name evidence="10" type="ORF">BCR33DRAFT_712787</name>
</gene>
<keyword evidence="3" id="KW-0698">rRNA processing</keyword>
<dbReference type="InterPro" id="IPR029060">
    <property type="entry name" value="PIN-like_dom_sf"/>
</dbReference>
<dbReference type="GO" id="GO:0000447">
    <property type="term" value="P:endonucleolytic cleavage in ITS1 to separate SSU-rRNA from 5.8S rRNA and LSU-rRNA from tricistronic rRNA transcript (SSU-rRNA, 5.8S rRNA, LSU-rRNA)"/>
    <property type="evidence" value="ECO:0007669"/>
    <property type="project" value="EnsemblFungi"/>
</dbReference>
<dbReference type="Pfam" id="PF24779">
    <property type="entry name" value="UTP23_sensor"/>
    <property type="match status" value="1"/>
</dbReference>
<feature type="domain" description="UTP23 sensor motif region" evidence="9">
    <location>
        <begin position="193"/>
        <end position="208"/>
    </location>
</feature>
<reference evidence="10 11" key="1">
    <citation type="submission" date="2016-07" db="EMBL/GenBank/DDBJ databases">
        <title>Pervasive Adenine N6-methylation of Active Genes in Fungi.</title>
        <authorList>
            <consortium name="DOE Joint Genome Institute"/>
            <person name="Mondo S.J."/>
            <person name="Dannebaum R.O."/>
            <person name="Kuo R.C."/>
            <person name="Labutti K."/>
            <person name="Haridas S."/>
            <person name="Kuo A."/>
            <person name="Salamov A."/>
            <person name="Ahrendt S.R."/>
            <person name="Lipzen A."/>
            <person name="Sullivan W."/>
            <person name="Andreopoulos W.B."/>
            <person name="Clum A."/>
            <person name="Lindquist E."/>
            <person name="Daum C."/>
            <person name="Ramamoorthy G.K."/>
            <person name="Gryganskyi A."/>
            <person name="Culley D."/>
            <person name="Magnuson J.K."/>
            <person name="James T.Y."/>
            <person name="O'Malley M.A."/>
            <person name="Stajich J.E."/>
            <person name="Spatafora J.W."/>
            <person name="Visel A."/>
            <person name="Grigoriev I.V."/>
        </authorList>
    </citation>
    <scope>NUCLEOTIDE SEQUENCE [LARGE SCALE GENOMIC DNA]</scope>
    <source>
        <strain evidence="10 11">JEL800</strain>
    </source>
</reference>
<comment type="similarity">
    <text evidence="6">Belongs to the UTP23/FCF1 family. UTP23 subfamily.</text>
</comment>
<feature type="region of interest" description="Disordered" evidence="8">
    <location>
        <begin position="177"/>
        <end position="236"/>
    </location>
</feature>
<evidence type="ECO:0000256" key="3">
    <source>
        <dbReference type="ARBA" id="ARBA00022552"/>
    </source>
</evidence>